<dbReference type="Gene3D" id="1.20.1720.10">
    <property type="entry name" value="Multidrug resistance protein D"/>
    <property type="match status" value="1"/>
</dbReference>
<feature type="transmembrane region" description="Helical" evidence="7">
    <location>
        <begin position="104"/>
        <end position="125"/>
    </location>
</feature>
<dbReference type="PANTHER" id="PTHR23502:SF132">
    <property type="entry name" value="POLYAMINE TRANSPORTER 2-RELATED"/>
    <property type="match status" value="1"/>
</dbReference>
<feature type="transmembrane region" description="Helical" evidence="7">
    <location>
        <begin position="71"/>
        <end position="92"/>
    </location>
</feature>
<dbReference type="InterPro" id="IPR011701">
    <property type="entry name" value="MFS"/>
</dbReference>
<organism evidence="9 10">
    <name type="scientific">Schizopora paradoxa</name>
    <dbReference type="NCBI Taxonomy" id="27342"/>
    <lineage>
        <taxon>Eukaryota</taxon>
        <taxon>Fungi</taxon>
        <taxon>Dikarya</taxon>
        <taxon>Basidiomycota</taxon>
        <taxon>Agaricomycotina</taxon>
        <taxon>Agaricomycetes</taxon>
        <taxon>Hymenochaetales</taxon>
        <taxon>Schizoporaceae</taxon>
        <taxon>Schizopora</taxon>
    </lineage>
</organism>
<dbReference type="Proteomes" id="UP000053477">
    <property type="component" value="Unassembled WGS sequence"/>
</dbReference>
<sequence>MDENQKEAQRHDLSPPPDPASLIYSSPNSGVLDSLRPRRSMSSSTRYNTVHFTEADPEDPKNWPGGRKASIVASLCCLSFCAVFGSSCYAPGEGQVQEMFGVNAEVASLGLTTYVLGFAFGPLLWGPLSEMFGRKTPYSVSWPLLIIVIAPSAWVNNLPVILTFRFFAGICSACALNNGTGVIADMYGSTPRKLAKATGL</sequence>
<dbReference type="InterPro" id="IPR036259">
    <property type="entry name" value="MFS_trans_sf"/>
</dbReference>
<accession>A0A0H2S773</accession>
<reference evidence="9 10" key="1">
    <citation type="submission" date="2015-04" db="EMBL/GenBank/DDBJ databases">
        <title>Complete genome sequence of Schizopora paradoxa KUC8140, a cosmopolitan wood degrader in East Asia.</title>
        <authorList>
            <consortium name="DOE Joint Genome Institute"/>
            <person name="Min B."/>
            <person name="Park H."/>
            <person name="Jang Y."/>
            <person name="Kim J.-J."/>
            <person name="Kim K.H."/>
            <person name="Pangilinan J."/>
            <person name="Lipzen A."/>
            <person name="Riley R."/>
            <person name="Grigoriev I.V."/>
            <person name="Spatafora J.W."/>
            <person name="Choi I.-G."/>
        </authorList>
    </citation>
    <scope>NUCLEOTIDE SEQUENCE [LARGE SCALE GENOMIC DNA]</scope>
    <source>
        <strain evidence="9 10">KUC8140</strain>
    </source>
</reference>
<evidence type="ECO:0000313" key="9">
    <source>
        <dbReference type="EMBL" id="KLO12696.1"/>
    </source>
</evidence>
<comment type="subcellular location">
    <subcellularLocation>
        <location evidence="1">Membrane</location>
        <topology evidence="1">Multi-pass membrane protein</topology>
    </subcellularLocation>
</comment>
<evidence type="ECO:0000256" key="3">
    <source>
        <dbReference type="ARBA" id="ARBA00022692"/>
    </source>
</evidence>
<evidence type="ECO:0000256" key="1">
    <source>
        <dbReference type="ARBA" id="ARBA00004141"/>
    </source>
</evidence>
<dbReference type="InParanoid" id="A0A0H2S773"/>
<keyword evidence="3 7" id="KW-0812">Transmembrane</keyword>
<evidence type="ECO:0000256" key="6">
    <source>
        <dbReference type="SAM" id="MobiDB-lite"/>
    </source>
</evidence>
<evidence type="ECO:0000256" key="5">
    <source>
        <dbReference type="ARBA" id="ARBA00023136"/>
    </source>
</evidence>
<dbReference type="InterPro" id="IPR020846">
    <property type="entry name" value="MFS_dom"/>
</dbReference>
<protein>
    <submittedName>
        <fullName evidence="9">MFS general substrate transporter</fullName>
    </submittedName>
</protein>
<keyword evidence="2" id="KW-0813">Transport</keyword>
<name>A0A0H2S773_9AGAM</name>
<gene>
    <name evidence="9" type="ORF">SCHPADRAFT_402463</name>
</gene>
<feature type="region of interest" description="Disordered" evidence="6">
    <location>
        <begin position="1"/>
        <end position="47"/>
    </location>
</feature>
<feature type="transmembrane region" description="Helical" evidence="7">
    <location>
        <begin position="137"/>
        <end position="154"/>
    </location>
</feature>
<dbReference type="PANTHER" id="PTHR23502">
    <property type="entry name" value="MAJOR FACILITATOR SUPERFAMILY"/>
    <property type="match status" value="1"/>
</dbReference>
<evidence type="ECO:0000256" key="4">
    <source>
        <dbReference type="ARBA" id="ARBA00022989"/>
    </source>
</evidence>
<dbReference type="PROSITE" id="PS50850">
    <property type="entry name" value="MFS"/>
    <property type="match status" value="1"/>
</dbReference>
<feature type="domain" description="Major facilitator superfamily (MFS) profile" evidence="8">
    <location>
        <begin position="71"/>
        <end position="200"/>
    </location>
</feature>
<dbReference type="EMBL" id="KQ085972">
    <property type="protein sequence ID" value="KLO12696.1"/>
    <property type="molecule type" value="Genomic_DNA"/>
</dbReference>
<keyword evidence="4 7" id="KW-1133">Transmembrane helix</keyword>
<dbReference type="AlphaFoldDB" id="A0A0H2S773"/>
<evidence type="ECO:0000313" key="10">
    <source>
        <dbReference type="Proteomes" id="UP000053477"/>
    </source>
</evidence>
<evidence type="ECO:0000259" key="8">
    <source>
        <dbReference type="PROSITE" id="PS50850"/>
    </source>
</evidence>
<dbReference type="SUPFAM" id="SSF103473">
    <property type="entry name" value="MFS general substrate transporter"/>
    <property type="match status" value="1"/>
</dbReference>
<dbReference type="GO" id="GO:0005886">
    <property type="term" value="C:plasma membrane"/>
    <property type="evidence" value="ECO:0007669"/>
    <property type="project" value="TreeGrafter"/>
</dbReference>
<dbReference type="STRING" id="27342.A0A0H2S773"/>
<dbReference type="OrthoDB" id="9986881at2759"/>
<evidence type="ECO:0000256" key="7">
    <source>
        <dbReference type="SAM" id="Phobius"/>
    </source>
</evidence>
<feature type="compositionally biased region" description="Basic and acidic residues" evidence="6">
    <location>
        <begin position="1"/>
        <end position="13"/>
    </location>
</feature>
<keyword evidence="10" id="KW-1185">Reference proteome</keyword>
<dbReference type="Pfam" id="PF07690">
    <property type="entry name" value="MFS_1"/>
    <property type="match status" value="1"/>
</dbReference>
<keyword evidence="5 7" id="KW-0472">Membrane</keyword>
<dbReference type="GO" id="GO:0022857">
    <property type="term" value="F:transmembrane transporter activity"/>
    <property type="evidence" value="ECO:0007669"/>
    <property type="project" value="InterPro"/>
</dbReference>
<proteinExistence type="predicted"/>
<evidence type="ECO:0000256" key="2">
    <source>
        <dbReference type="ARBA" id="ARBA00022448"/>
    </source>
</evidence>